<dbReference type="InterPro" id="IPR029036">
    <property type="entry name" value="P5CR_dimer"/>
</dbReference>
<evidence type="ECO:0000256" key="9">
    <source>
        <dbReference type="HAMAP-Rule" id="MF_01925"/>
    </source>
</evidence>
<evidence type="ECO:0000313" key="15">
    <source>
        <dbReference type="Proteomes" id="UP001237207"/>
    </source>
</evidence>
<evidence type="ECO:0000256" key="8">
    <source>
        <dbReference type="ARBA" id="ARBA00058118"/>
    </source>
</evidence>
<dbReference type="PIRSF" id="PIRSF000193">
    <property type="entry name" value="Pyrrol-5-carb_rd"/>
    <property type="match status" value="1"/>
</dbReference>
<keyword evidence="15" id="KW-1185">Reference proteome</keyword>
<dbReference type="InterPro" id="IPR000304">
    <property type="entry name" value="Pyrroline-COOH_reductase"/>
</dbReference>
<dbReference type="PANTHER" id="PTHR11645:SF49">
    <property type="entry name" value="PYRROLINE-5-CARBOXYLATE REDUCTASE 1"/>
    <property type="match status" value="1"/>
</dbReference>
<comment type="similarity">
    <text evidence="2 9">Belongs to the pyrroline-5-carboxylate reductase family.</text>
</comment>
<dbReference type="NCBIfam" id="TIGR00112">
    <property type="entry name" value="proC"/>
    <property type="match status" value="1"/>
</dbReference>
<dbReference type="Pfam" id="PF03807">
    <property type="entry name" value="F420_oxidored"/>
    <property type="match status" value="1"/>
</dbReference>
<dbReference type="InterPro" id="IPR028939">
    <property type="entry name" value="P5C_Rdtase_cat_N"/>
</dbReference>
<dbReference type="InterPro" id="IPR036291">
    <property type="entry name" value="NAD(P)-bd_dom_sf"/>
</dbReference>
<comment type="subcellular location">
    <subcellularLocation>
        <location evidence="1 9">Cytoplasm</location>
    </subcellularLocation>
</comment>
<feature type="domain" description="Pyrroline-5-carboxylate reductase catalytic N-terminal" evidence="12">
    <location>
        <begin position="3"/>
        <end position="98"/>
    </location>
</feature>
<dbReference type="AlphaFoldDB" id="A0AAJ1WHM8"/>
<comment type="catalytic activity">
    <reaction evidence="9">
        <text>L-proline + NADP(+) = (S)-1-pyrroline-5-carboxylate + NADPH + 2 H(+)</text>
        <dbReference type="Rhea" id="RHEA:14109"/>
        <dbReference type="ChEBI" id="CHEBI:15378"/>
        <dbReference type="ChEBI" id="CHEBI:17388"/>
        <dbReference type="ChEBI" id="CHEBI:57783"/>
        <dbReference type="ChEBI" id="CHEBI:58349"/>
        <dbReference type="ChEBI" id="CHEBI:60039"/>
        <dbReference type="EC" id="1.5.1.2"/>
    </reaction>
</comment>
<dbReference type="HAMAP" id="MF_01925">
    <property type="entry name" value="P5C_reductase"/>
    <property type="match status" value="1"/>
</dbReference>
<gene>
    <name evidence="9" type="primary">proC</name>
    <name evidence="14" type="ORF">J2S13_000174</name>
</gene>
<feature type="binding site" evidence="11">
    <location>
        <begin position="6"/>
        <end position="11"/>
    </location>
    <ligand>
        <name>NADP(+)</name>
        <dbReference type="ChEBI" id="CHEBI:58349"/>
    </ligand>
</feature>
<evidence type="ECO:0000259" key="13">
    <source>
        <dbReference type="Pfam" id="PF14748"/>
    </source>
</evidence>
<feature type="binding site" evidence="11">
    <location>
        <begin position="69"/>
        <end position="72"/>
    </location>
    <ligand>
        <name>NADP(+)</name>
        <dbReference type="ChEBI" id="CHEBI:58349"/>
    </ligand>
</feature>
<comment type="catalytic activity">
    <reaction evidence="9">
        <text>L-proline + NAD(+) = (S)-1-pyrroline-5-carboxylate + NADH + 2 H(+)</text>
        <dbReference type="Rhea" id="RHEA:14105"/>
        <dbReference type="ChEBI" id="CHEBI:15378"/>
        <dbReference type="ChEBI" id="CHEBI:17388"/>
        <dbReference type="ChEBI" id="CHEBI:57540"/>
        <dbReference type="ChEBI" id="CHEBI:57945"/>
        <dbReference type="ChEBI" id="CHEBI:60039"/>
        <dbReference type="EC" id="1.5.1.2"/>
    </reaction>
</comment>
<evidence type="ECO:0000259" key="12">
    <source>
        <dbReference type="Pfam" id="PF03807"/>
    </source>
</evidence>
<keyword evidence="4 9" id="KW-0028">Amino-acid biosynthesis</keyword>
<dbReference type="GO" id="GO:0055129">
    <property type="term" value="P:L-proline biosynthetic process"/>
    <property type="evidence" value="ECO:0007669"/>
    <property type="project" value="UniProtKB-UniRule"/>
</dbReference>
<dbReference type="Proteomes" id="UP001237207">
    <property type="component" value="Unassembled WGS sequence"/>
</dbReference>
<evidence type="ECO:0000256" key="7">
    <source>
        <dbReference type="ARBA" id="ARBA00023002"/>
    </source>
</evidence>
<comment type="function">
    <text evidence="8 9">Catalyzes the reduction of 1-pyrroline-5-carboxylate (PCA) to L-proline.</text>
</comment>
<dbReference type="SUPFAM" id="SSF48179">
    <property type="entry name" value="6-phosphogluconate dehydrogenase C-terminal domain-like"/>
    <property type="match status" value="1"/>
</dbReference>
<accession>A0AAJ1WHM8</accession>
<keyword evidence="7 9" id="KW-0560">Oxidoreductase</keyword>
<evidence type="ECO:0000256" key="6">
    <source>
        <dbReference type="ARBA" id="ARBA00022857"/>
    </source>
</evidence>
<keyword evidence="6 9" id="KW-0521">NADP</keyword>
<evidence type="ECO:0000313" key="14">
    <source>
        <dbReference type="EMBL" id="MDQ0213780.1"/>
    </source>
</evidence>
<evidence type="ECO:0000256" key="2">
    <source>
        <dbReference type="ARBA" id="ARBA00005525"/>
    </source>
</evidence>
<dbReference type="Gene3D" id="1.10.3730.10">
    <property type="entry name" value="ProC C-terminal domain-like"/>
    <property type="match status" value="1"/>
</dbReference>
<organism evidence="14 15">
    <name type="scientific">Oikeobacillus pervagus</name>
    <dbReference type="NCBI Taxonomy" id="1325931"/>
    <lineage>
        <taxon>Bacteria</taxon>
        <taxon>Bacillati</taxon>
        <taxon>Bacillota</taxon>
        <taxon>Bacilli</taxon>
        <taxon>Bacillales</taxon>
        <taxon>Bacillaceae</taxon>
        <taxon>Oikeobacillus</taxon>
    </lineage>
</organism>
<dbReference type="EC" id="1.5.1.2" evidence="9 10"/>
<dbReference type="Pfam" id="PF14748">
    <property type="entry name" value="P5CR_dimer"/>
    <property type="match status" value="1"/>
</dbReference>
<reference evidence="14" key="1">
    <citation type="submission" date="2023-07" db="EMBL/GenBank/DDBJ databases">
        <title>Genomic Encyclopedia of Type Strains, Phase IV (KMG-IV): sequencing the most valuable type-strain genomes for metagenomic binning, comparative biology and taxonomic classification.</title>
        <authorList>
            <person name="Goeker M."/>
        </authorList>
    </citation>
    <scope>NUCLEOTIDE SEQUENCE</scope>
    <source>
        <strain evidence="14">DSM 23947</strain>
    </source>
</reference>
<dbReference type="SUPFAM" id="SSF51735">
    <property type="entry name" value="NAD(P)-binding Rossmann-fold domains"/>
    <property type="match status" value="1"/>
</dbReference>
<evidence type="ECO:0000256" key="10">
    <source>
        <dbReference type="NCBIfam" id="TIGR00112"/>
    </source>
</evidence>
<dbReference type="GO" id="GO:0004735">
    <property type="term" value="F:pyrroline-5-carboxylate reductase activity"/>
    <property type="evidence" value="ECO:0007669"/>
    <property type="project" value="UniProtKB-UniRule"/>
</dbReference>
<name>A0AAJ1WHM8_9BACI</name>
<dbReference type="InterPro" id="IPR008927">
    <property type="entry name" value="6-PGluconate_DH-like_C_sf"/>
</dbReference>
<protein>
    <recommendedName>
        <fullName evidence="9 10">Pyrroline-5-carboxylate reductase</fullName>
        <shortName evidence="9">P5C reductase</shortName>
        <shortName evidence="9">P5CR</shortName>
        <ecNumber evidence="9 10">1.5.1.2</ecNumber>
    </recommendedName>
    <alternativeName>
        <fullName evidence="9">PCA reductase</fullName>
    </alternativeName>
</protein>
<dbReference type="FunFam" id="1.10.3730.10:FF:000001">
    <property type="entry name" value="Pyrroline-5-carboxylate reductase"/>
    <property type="match status" value="1"/>
</dbReference>
<evidence type="ECO:0000256" key="5">
    <source>
        <dbReference type="ARBA" id="ARBA00022650"/>
    </source>
</evidence>
<evidence type="ECO:0000256" key="1">
    <source>
        <dbReference type="ARBA" id="ARBA00004496"/>
    </source>
</evidence>
<dbReference type="FunFam" id="3.40.50.720:FF:000190">
    <property type="entry name" value="Pyrroline-5-carboxylate reductase"/>
    <property type="match status" value="1"/>
</dbReference>
<comment type="pathway">
    <text evidence="9">Amino-acid biosynthesis; L-proline biosynthesis; L-proline from L-glutamate 5-semialdehyde: step 1/1.</text>
</comment>
<comment type="caution">
    <text evidence="14">The sequence shown here is derived from an EMBL/GenBank/DDBJ whole genome shotgun (WGS) entry which is preliminary data.</text>
</comment>
<evidence type="ECO:0000256" key="11">
    <source>
        <dbReference type="PIRSR" id="PIRSR000193-1"/>
    </source>
</evidence>
<evidence type="ECO:0000256" key="3">
    <source>
        <dbReference type="ARBA" id="ARBA00022490"/>
    </source>
</evidence>
<keyword evidence="5 9" id="KW-0641">Proline biosynthesis</keyword>
<dbReference type="GO" id="GO:0005737">
    <property type="term" value="C:cytoplasm"/>
    <property type="evidence" value="ECO:0007669"/>
    <property type="project" value="UniProtKB-SubCell"/>
</dbReference>
<dbReference type="Gene3D" id="3.40.50.720">
    <property type="entry name" value="NAD(P)-binding Rossmann-like Domain"/>
    <property type="match status" value="1"/>
</dbReference>
<dbReference type="PANTHER" id="PTHR11645">
    <property type="entry name" value="PYRROLINE-5-CARBOXYLATE REDUCTASE"/>
    <property type="match status" value="1"/>
</dbReference>
<dbReference type="RefSeq" id="WP_307255766.1">
    <property type="nucleotide sequence ID" value="NZ_JAUSUC010000001.1"/>
</dbReference>
<evidence type="ECO:0000256" key="4">
    <source>
        <dbReference type="ARBA" id="ARBA00022605"/>
    </source>
</evidence>
<keyword evidence="3 9" id="KW-0963">Cytoplasm</keyword>
<proteinExistence type="inferred from homology"/>
<dbReference type="EMBL" id="JAUSUC010000001">
    <property type="protein sequence ID" value="MDQ0213780.1"/>
    <property type="molecule type" value="Genomic_DNA"/>
</dbReference>
<feature type="domain" description="Pyrroline-5-carboxylate reductase dimerisation" evidence="13">
    <location>
        <begin position="161"/>
        <end position="265"/>
    </location>
</feature>
<sequence length="276" mass="29617">MKTAFIGAGSMAEAIITGALVNGALQKEEIVVTNHSNQKRLQELTEKYKVNTSYDHETIFQGAKVIVLAMKPKDVKEALQTIQSYVTSDTLIISVLAGVPMEFIESELKQQVAVVRAMPNTSAMIGKSATGISLNSAVTEQQKELALQLFSAIGLTVIVEEHLLDAVTGISGSGPAFIYYVVEAMESSAEILGLEKDLAKKLIIQTLTGAAGMIETSGAKTEELRKAVTSPGGTTEAGLNVLNKHNVKNAFIECITEATAQSKRLGSRFQKQEMKK</sequence>